<gene>
    <name evidence="1" type="primary">azuC</name>
    <name evidence="1" type="ORF">KQ929_07580</name>
</gene>
<name>A0ABX8JZK9_9ENTR</name>
<dbReference type="EMBL" id="CP076838">
    <property type="protein sequence ID" value="QWW81705.1"/>
    <property type="molecule type" value="Genomic_DNA"/>
</dbReference>
<evidence type="ECO:0000313" key="2">
    <source>
        <dbReference type="Proteomes" id="UP000683497"/>
    </source>
</evidence>
<dbReference type="NCBIfam" id="NF033642">
    <property type="entry name" value="stress_AzuC"/>
    <property type="match status" value="1"/>
</dbReference>
<protein>
    <submittedName>
        <fullName evidence="1">Stress response protein AzuC</fullName>
    </submittedName>
</protein>
<dbReference type="InterPro" id="IPR049862">
    <property type="entry name" value="AzuC"/>
</dbReference>
<reference evidence="1 2" key="1">
    <citation type="submission" date="2021-06" db="EMBL/GenBank/DDBJ databases">
        <title>Leclercia pneumoniae sp. nov.</title>
        <authorList>
            <person name="Hoenemann M."/>
            <person name="Viehweger A."/>
            <person name="Dietze N."/>
        </authorList>
    </citation>
    <scope>NUCLEOTIDE SEQUENCE [LARGE SCALE GENOMIC DNA]</scope>
    <source>
        <strain evidence="2">49125</strain>
    </source>
</reference>
<sequence length="27" mass="3193">MKLRAILKSMWETYCKTFKDVPPGAMF</sequence>
<dbReference type="Proteomes" id="UP000683497">
    <property type="component" value="Chromosome"/>
</dbReference>
<dbReference type="RefSeq" id="WP_154298819.1">
    <property type="nucleotide sequence ID" value="NZ_CP071383.1"/>
</dbReference>
<evidence type="ECO:0000313" key="1">
    <source>
        <dbReference type="EMBL" id="QWW81705.1"/>
    </source>
</evidence>
<accession>A0ABX8JZK9</accession>
<keyword evidence="2" id="KW-1185">Reference proteome</keyword>
<proteinExistence type="predicted"/>
<organism evidence="1 2">
    <name type="scientific">Leclercia pneumoniae</name>
    <dbReference type="NCBI Taxonomy" id="2815358"/>
    <lineage>
        <taxon>Bacteria</taxon>
        <taxon>Pseudomonadati</taxon>
        <taxon>Pseudomonadota</taxon>
        <taxon>Gammaproteobacteria</taxon>
        <taxon>Enterobacterales</taxon>
        <taxon>Enterobacteriaceae</taxon>
        <taxon>Leclercia</taxon>
    </lineage>
</organism>